<accession>A0ACD0P1P4</accession>
<sequence length="224" mass="25958">MGTRSIIFFFCFLFFFLLALARTFHAKKDLAIHQVLFPITVFTAGMMVLFATRAWTSNDQPTDDSHIVTNHALLLCIPPFLVDSAFQVFGLISKRSKKACWMRYTSYMMRFVNAVMLIIDIVAAVEFTQYWKILVHLLIVLFLLEIHYIWRIYRDWSAEDVWSRGWENWRPPLSNHTGNESIDPISNCWGVTESGKPDWLALQDVRSGPEGPTLFYLLGILTLL</sequence>
<gene>
    <name evidence="1" type="ORF">IE53DRAFT_392642</name>
</gene>
<evidence type="ECO:0000313" key="2">
    <source>
        <dbReference type="Proteomes" id="UP000245626"/>
    </source>
</evidence>
<keyword evidence="2" id="KW-1185">Reference proteome</keyword>
<dbReference type="Proteomes" id="UP000245626">
    <property type="component" value="Unassembled WGS sequence"/>
</dbReference>
<protein>
    <submittedName>
        <fullName evidence="1">Uncharacterized protein</fullName>
    </submittedName>
</protein>
<reference evidence="1 2" key="1">
    <citation type="journal article" date="2018" name="Mol. Biol. Evol.">
        <title>Broad Genomic Sampling Reveals a Smut Pathogenic Ancestry of the Fungal Clade Ustilaginomycotina.</title>
        <authorList>
            <person name="Kijpornyongpan T."/>
            <person name="Mondo S.J."/>
            <person name="Barry K."/>
            <person name="Sandor L."/>
            <person name="Lee J."/>
            <person name="Lipzen A."/>
            <person name="Pangilinan J."/>
            <person name="LaButti K."/>
            <person name="Hainaut M."/>
            <person name="Henrissat B."/>
            <person name="Grigoriev I.V."/>
            <person name="Spatafora J.W."/>
            <person name="Aime M.C."/>
        </authorList>
    </citation>
    <scope>NUCLEOTIDE SEQUENCE [LARGE SCALE GENOMIC DNA]</scope>
    <source>
        <strain evidence="1 2">SA 807</strain>
    </source>
</reference>
<evidence type="ECO:0000313" key="1">
    <source>
        <dbReference type="EMBL" id="PWN51937.1"/>
    </source>
</evidence>
<dbReference type="EMBL" id="KZ819807">
    <property type="protein sequence ID" value="PWN51937.1"/>
    <property type="molecule type" value="Genomic_DNA"/>
</dbReference>
<name>A0ACD0P1P4_9BASI</name>
<proteinExistence type="predicted"/>
<organism evidence="1 2">
    <name type="scientific">Violaceomyces palustris</name>
    <dbReference type="NCBI Taxonomy" id="1673888"/>
    <lineage>
        <taxon>Eukaryota</taxon>
        <taxon>Fungi</taxon>
        <taxon>Dikarya</taxon>
        <taxon>Basidiomycota</taxon>
        <taxon>Ustilaginomycotina</taxon>
        <taxon>Ustilaginomycetes</taxon>
        <taxon>Violaceomycetales</taxon>
        <taxon>Violaceomycetaceae</taxon>
        <taxon>Violaceomyces</taxon>
    </lineage>
</organism>